<comment type="caution">
    <text evidence="2">The sequence shown here is derived from an EMBL/GenBank/DDBJ whole genome shotgun (WGS) entry which is preliminary data.</text>
</comment>
<gene>
    <name evidence="2" type="ORF">C8N34_12736</name>
</gene>
<sequence length="87" mass="9944">MTADTGAMSHGLDFEPLSMTRRDPDLNMARFYAIALQPTLFGEVSVMRFWGRIGTRGQAMLQTFPSFTVAMRQAVAVERRKRLRGYR</sequence>
<reference evidence="2 3" key="1">
    <citation type="submission" date="2018-04" db="EMBL/GenBank/DDBJ databases">
        <title>Genomic Encyclopedia of Archaeal and Bacterial Type Strains, Phase II (KMG-II): from individual species to whole genera.</title>
        <authorList>
            <person name="Goeker M."/>
        </authorList>
    </citation>
    <scope>NUCLEOTIDE SEQUENCE [LARGE SCALE GENOMIC DNA]</scope>
    <source>
        <strain evidence="2 3">DSM 21823</strain>
    </source>
</reference>
<proteinExistence type="predicted"/>
<dbReference type="InterPro" id="IPR036930">
    <property type="entry name" value="WGR_dom_sf"/>
</dbReference>
<evidence type="ECO:0000313" key="3">
    <source>
        <dbReference type="Proteomes" id="UP000244224"/>
    </source>
</evidence>
<dbReference type="Pfam" id="PF05406">
    <property type="entry name" value="WGR"/>
    <property type="match status" value="1"/>
</dbReference>
<dbReference type="InterPro" id="IPR008893">
    <property type="entry name" value="WGR_domain"/>
</dbReference>
<feature type="domain" description="WGR" evidence="1">
    <location>
        <begin position="1"/>
        <end position="87"/>
    </location>
</feature>
<keyword evidence="3" id="KW-1185">Reference proteome</keyword>
<accession>A0A2T6ADE1</accession>
<evidence type="ECO:0000313" key="2">
    <source>
        <dbReference type="EMBL" id="PTX41831.1"/>
    </source>
</evidence>
<dbReference type="PROSITE" id="PS51977">
    <property type="entry name" value="WGR"/>
    <property type="match status" value="1"/>
</dbReference>
<organism evidence="2 3">
    <name type="scientific">Gemmobacter caeni</name>
    <dbReference type="NCBI Taxonomy" id="589035"/>
    <lineage>
        <taxon>Bacteria</taxon>
        <taxon>Pseudomonadati</taxon>
        <taxon>Pseudomonadota</taxon>
        <taxon>Alphaproteobacteria</taxon>
        <taxon>Rhodobacterales</taxon>
        <taxon>Paracoccaceae</taxon>
        <taxon>Gemmobacter</taxon>
    </lineage>
</organism>
<name>A0A2T6ADE1_9RHOB</name>
<dbReference type="SMART" id="SM00773">
    <property type="entry name" value="WGR"/>
    <property type="match status" value="1"/>
</dbReference>
<keyword evidence="2" id="KW-0238">DNA-binding</keyword>
<dbReference type="InterPro" id="IPR049809">
    <property type="entry name" value="YehF/YfeS-like_WGR"/>
</dbReference>
<dbReference type="AlphaFoldDB" id="A0A2T6ADE1"/>
<evidence type="ECO:0000259" key="1">
    <source>
        <dbReference type="PROSITE" id="PS51977"/>
    </source>
</evidence>
<dbReference type="CDD" id="cd07996">
    <property type="entry name" value="WGR_MMR_like"/>
    <property type="match status" value="1"/>
</dbReference>
<dbReference type="Gene3D" id="2.20.140.10">
    <property type="entry name" value="WGR domain"/>
    <property type="match status" value="1"/>
</dbReference>
<protein>
    <submittedName>
        <fullName evidence="2">Putative DNA-binding WGR domain protein</fullName>
    </submittedName>
</protein>
<dbReference type="GO" id="GO:0003677">
    <property type="term" value="F:DNA binding"/>
    <property type="evidence" value="ECO:0007669"/>
    <property type="project" value="UniProtKB-KW"/>
</dbReference>
<dbReference type="SUPFAM" id="SSF142921">
    <property type="entry name" value="WGR domain-like"/>
    <property type="match status" value="1"/>
</dbReference>
<dbReference type="Proteomes" id="UP000244224">
    <property type="component" value="Unassembled WGS sequence"/>
</dbReference>
<dbReference type="EMBL" id="QBKP01000027">
    <property type="protein sequence ID" value="PTX41831.1"/>
    <property type="molecule type" value="Genomic_DNA"/>
</dbReference>